<keyword evidence="2" id="KW-0378">Hydrolase</keyword>
<proteinExistence type="predicted"/>
<accession>A0A5N6MTA9</accession>
<dbReference type="AlphaFoldDB" id="A0A5N6MTA9"/>
<dbReference type="GO" id="GO:0016787">
    <property type="term" value="F:hydrolase activity"/>
    <property type="evidence" value="ECO:0007669"/>
    <property type="project" value="UniProtKB-KW"/>
</dbReference>
<dbReference type="RefSeq" id="WP_152270870.1">
    <property type="nucleotide sequence ID" value="NZ_VTFX01000001.1"/>
</dbReference>
<feature type="domain" description="AB hydrolase-1" evidence="1">
    <location>
        <begin position="47"/>
        <end position="152"/>
    </location>
</feature>
<evidence type="ECO:0000259" key="1">
    <source>
        <dbReference type="Pfam" id="PF12697"/>
    </source>
</evidence>
<dbReference type="SUPFAM" id="SSF53474">
    <property type="entry name" value="alpha/beta-Hydrolases"/>
    <property type="match status" value="1"/>
</dbReference>
<dbReference type="Pfam" id="PF12697">
    <property type="entry name" value="Abhydrolase_6"/>
    <property type="match status" value="1"/>
</dbReference>
<evidence type="ECO:0000313" key="2">
    <source>
        <dbReference type="EMBL" id="KAD4059561.1"/>
    </source>
</evidence>
<comment type="caution">
    <text evidence="2">The sequence shown here is derived from an EMBL/GenBank/DDBJ whole genome shotgun (WGS) entry which is preliminary data.</text>
</comment>
<sequence length="205" mass="21157">MATSDAASGKAISADGTPIAWSRQGSGPPLAIVGPLLAHRSSPATVVLADALSQNHTVYTYDRRGIGESGMGEEYTSESDVDDLLAVLEIAGESTDLYGFDEGAFLALRAAEESTVVSRVVALEPTLSLADGDDELMVLQTEIEGLAGVRIPVLVMAGTGSGDEAQDLARQTADALDSGEFLLVESDTQGIPDAALTDAIESFLA</sequence>
<reference evidence="2 3" key="1">
    <citation type="submission" date="2019-08" db="EMBL/GenBank/DDBJ databases">
        <title>Arthrobacter sp. nov., isolated from plateau pika and Tibetan wild ass.</title>
        <authorList>
            <person name="Ge Y."/>
        </authorList>
    </citation>
    <scope>NUCLEOTIDE SEQUENCE [LARGE SCALE GENOMIC DNA]</scope>
    <source>
        <strain evidence="2 3">785</strain>
    </source>
</reference>
<dbReference type="Gene3D" id="3.40.50.1820">
    <property type="entry name" value="alpha/beta hydrolase"/>
    <property type="match status" value="1"/>
</dbReference>
<dbReference type="InterPro" id="IPR029058">
    <property type="entry name" value="AB_hydrolase_fold"/>
</dbReference>
<dbReference type="EMBL" id="VTFX01000001">
    <property type="protein sequence ID" value="KAD4059561.1"/>
    <property type="molecule type" value="Genomic_DNA"/>
</dbReference>
<dbReference type="InterPro" id="IPR000073">
    <property type="entry name" value="AB_hydrolase_1"/>
</dbReference>
<dbReference type="Proteomes" id="UP000326852">
    <property type="component" value="Unassembled WGS sequence"/>
</dbReference>
<organism evidence="2 3">
    <name type="scientific">Arthrobacter yangruifuii</name>
    <dbReference type="NCBI Taxonomy" id="2606616"/>
    <lineage>
        <taxon>Bacteria</taxon>
        <taxon>Bacillati</taxon>
        <taxon>Actinomycetota</taxon>
        <taxon>Actinomycetes</taxon>
        <taxon>Micrococcales</taxon>
        <taxon>Micrococcaceae</taxon>
        <taxon>Arthrobacter</taxon>
    </lineage>
</organism>
<keyword evidence="3" id="KW-1185">Reference proteome</keyword>
<name>A0A5N6MTA9_9MICC</name>
<gene>
    <name evidence="2" type="ORF">GD627_00110</name>
</gene>
<evidence type="ECO:0000313" key="3">
    <source>
        <dbReference type="Proteomes" id="UP000326852"/>
    </source>
</evidence>
<protein>
    <submittedName>
        <fullName evidence="2">Alpha/beta fold hydrolase</fullName>
    </submittedName>
</protein>